<keyword evidence="7" id="KW-1185">Reference proteome</keyword>
<evidence type="ECO:0000256" key="4">
    <source>
        <dbReference type="SAM" id="SignalP"/>
    </source>
</evidence>
<proteinExistence type="predicted"/>
<dbReference type="Gene3D" id="1.25.40.20">
    <property type="entry name" value="Ankyrin repeat-containing domain"/>
    <property type="match status" value="2"/>
</dbReference>
<dbReference type="STRING" id="37360.A0A0G4J1L5"/>
<dbReference type="PROSITE" id="PS50088">
    <property type="entry name" value="ANK_REPEAT"/>
    <property type="match status" value="2"/>
</dbReference>
<evidence type="ECO:0000313" key="7">
    <source>
        <dbReference type="Proteomes" id="UP000039324"/>
    </source>
</evidence>
<protein>
    <recommendedName>
        <fullName evidence="5">SKP1 component POZ domain-containing protein</fullName>
    </recommendedName>
</protein>
<sequence length="392" mass="42877">MAMDRSRRRVASFVAVVAVLSRVIDAITLRSSDAIEYNVSTSAAVGHSKLLREVVGACGDNTAVPLPTVGGTELELIVEFINAFEVDDVDAASQWIKDRFLSLGLDAQCRMLAAATYLHMPSLINATVSHWRAWDDLSAMRRTLHTDVFGIVVDRAPGLVRLRGLAKTDNQMAIAKEIHSLIAFGGNDVLVNRAKWTGNLTVLHWAAHAGDDLIVELLLNVPGIDVNVRDETQRTPLHWALDWGRGDVAERLLKAATIDVNARDAFEKTPLHWASRYGQVQVVKVLLKASAINVNARDSDGMTPLHRAVSHGNTGVVAVLVNAPRINLGAMDNDNLTALDWAFAFGFGQIVQLLKPRYHIPTFTSPGWESSRAGKKATGAIFKQLFLKKRTT</sequence>
<dbReference type="GO" id="GO:0005634">
    <property type="term" value="C:nucleus"/>
    <property type="evidence" value="ECO:0007669"/>
    <property type="project" value="TreeGrafter"/>
</dbReference>
<feature type="repeat" description="ANK" evidence="3">
    <location>
        <begin position="300"/>
        <end position="322"/>
    </location>
</feature>
<dbReference type="SMART" id="SM00248">
    <property type="entry name" value="ANK"/>
    <property type="match status" value="5"/>
</dbReference>
<dbReference type="InterPro" id="IPR002110">
    <property type="entry name" value="Ankyrin_rpt"/>
</dbReference>
<name>A0A0G4J1L5_PLABS</name>
<dbReference type="Proteomes" id="UP000039324">
    <property type="component" value="Unassembled WGS sequence"/>
</dbReference>
<feature type="domain" description="SKP1 component POZ" evidence="5">
    <location>
        <begin position="26"/>
        <end position="82"/>
    </location>
</feature>
<evidence type="ECO:0000313" key="6">
    <source>
        <dbReference type="EMBL" id="CEP01533.1"/>
    </source>
</evidence>
<dbReference type="PANTHER" id="PTHR24201">
    <property type="entry name" value="ANK_REP_REGION DOMAIN-CONTAINING PROTEIN"/>
    <property type="match status" value="1"/>
</dbReference>
<reference evidence="6 7" key="1">
    <citation type="submission" date="2015-02" db="EMBL/GenBank/DDBJ databases">
        <authorList>
            <person name="Chooi Y.-H."/>
        </authorList>
    </citation>
    <scope>NUCLEOTIDE SEQUENCE [LARGE SCALE GENOMIC DNA]</scope>
    <source>
        <strain evidence="6">E3</strain>
    </source>
</reference>
<dbReference type="GO" id="GO:0006511">
    <property type="term" value="P:ubiquitin-dependent protein catabolic process"/>
    <property type="evidence" value="ECO:0007669"/>
    <property type="project" value="InterPro"/>
</dbReference>
<dbReference type="SUPFAM" id="SSF48403">
    <property type="entry name" value="Ankyrin repeat"/>
    <property type="match status" value="1"/>
</dbReference>
<dbReference type="Pfam" id="PF12796">
    <property type="entry name" value="Ank_2"/>
    <property type="match status" value="2"/>
</dbReference>
<evidence type="ECO:0000259" key="5">
    <source>
        <dbReference type="Pfam" id="PF03931"/>
    </source>
</evidence>
<dbReference type="InterPro" id="IPR050776">
    <property type="entry name" value="Ank_Repeat/CDKN_Inhibitor"/>
</dbReference>
<dbReference type="InterPro" id="IPR036770">
    <property type="entry name" value="Ankyrin_rpt-contain_sf"/>
</dbReference>
<keyword evidence="2 3" id="KW-0040">ANK repeat</keyword>
<accession>A0A0G4J1L5</accession>
<organism evidence="6 7">
    <name type="scientific">Plasmodiophora brassicae</name>
    <name type="common">Clubroot disease agent</name>
    <dbReference type="NCBI Taxonomy" id="37360"/>
    <lineage>
        <taxon>Eukaryota</taxon>
        <taxon>Sar</taxon>
        <taxon>Rhizaria</taxon>
        <taxon>Endomyxa</taxon>
        <taxon>Phytomyxea</taxon>
        <taxon>Plasmodiophorida</taxon>
        <taxon>Plasmodiophoridae</taxon>
        <taxon>Plasmodiophora</taxon>
    </lineage>
</organism>
<gene>
    <name evidence="6" type="ORF">PBRA_002139</name>
</gene>
<dbReference type="EMBL" id="CDSF01000112">
    <property type="protein sequence ID" value="CEP01533.1"/>
    <property type="molecule type" value="Genomic_DNA"/>
</dbReference>
<evidence type="ECO:0000256" key="1">
    <source>
        <dbReference type="ARBA" id="ARBA00022737"/>
    </source>
</evidence>
<evidence type="ECO:0000256" key="2">
    <source>
        <dbReference type="ARBA" id="ARBA00023043"/>
    </source>
</evidence>
<dbReference type="InterPro" id="IPR011333">
    <property type="entry name" value="SKP1/BTB/POZ_sf"/>
</dbReference>
<keyword evidence="4" id="KW-0732">Signal</keyword>
<dbReference type="PROSITE" id="PS50297">
    <property type="entry name" value="ANK_REP_REGION"/>
    <property type="match status" value="2"/>
</dbReference>
<dbReference type="SUPFAM" id="SSF54695">
    <property type="entry name" value="POZ domain"/>
    <property type="match status" value="1"/>
</dbReference>
<keyword evidence="1" id="KW-0677">Repeat</keyword>
<feature type="repeat" description="ANK" evidence="3">
    <location>
        <begin position="266"/>
        <end position="291"/>
    </location>
</feature>
<feature type="signal peptide" evidence="4">
    <location>
        <begin position="1"/>
        <end position="26"/>
    </location>
</feature>
<dbReference type="InterPro" id="IPR016073">
    <property type="entry name" value="Skp1_comp_POZ"/>
</dbReference>
<dbReference type="OrthoDB" id="20872at2759"/>
<dbReference type="AlphaFoldDB" id="A0A0G4J1L5"/>
<feature type="chain" id="PRO_5005193378" description="SKP1 component POZ domain-containing protein" evidence="4">
    <location>
        <begin position="27"/>
        <end position="392"/>
    </location>
</feature>
<dbReference type="Pfam" id="PF03931">
    <property type="entry name" value="Skp1_POZ"/>
    <property type="match status" value="1"/>
</dbReference>
<dbReference type="PANTHER" id="PTHR24201:SF16">
    <property type="entry name" value="ANKYRIN-1-LIKE-RELATED"/>
    <property type="match status" value="1"/>
</dbReference>
<evidence type="ECO:0000256" key="3">
    <source>
        <dbReference type="PROSITE-ProRule" id="PRU00023"/>
    </source>
</evidence>
<dbReference type="Gene3D" id="3.30.710.10">
    <property type="entry name" value="Potassium Channel Kv1.1, Chain A"/>
    <property type="match status" value="1"/>
</dbReference>